<keyword evidence="1" id="KW-0732">Signal</keyword>
<gene>
    <name evidence="2" type="ORF">FJZ47_18110</name>
</gene>
<comment type="caution">
    <text evidence="2">The sequence shown here is derived from an EMBL/GenBank/DDBJ whole genome shotgun (WGS) entry which is preliminary data.</text>
</comment>
<feature type="chain" id="PRO_5037898693" description="TolC family protein" evidence="1">
    <location>
        <begin position="23"/>
        <end position="252"/>
    </location>
</feature>
<accession>A0A937W4Q9</accession>
<dbReference type="AlphaFoldDB" id="A0A937W4Q9"/>
<protein>
    <recommendedName>
        <fullName evidence="4">TolC family protein</fullName>
    </recommendedName>
</protein>
<proteinExistence type="predicted"/>
<feature type="non-terminal residue" evidence="2">
    <location>
        <position position="252"/>
    </location>
</feature>
<evidence type="ECO:0000313" key="2">
    <source>
        <dbReference type="EMBL" id="MBM3225695.1"/>
    </source>
</evidence>
<dbReference type="EMBL" id="VGLS01000657">
    <property type="protein sequence ID" value="MBM3225695.1"/>
    <property type="molecule type" value="Genomic_DNA"/>
</dbReference>
<reference evidence="2" key="1">
    <citation type="submission" date="2019-03" db="EMBL/GenBank/DDBJ databases">
        <title>Lake Tanganyika Metagenome-Assembled Genomes (MAGs).</title>
        <authorList>
            <person name="Tran P."/>
        </authorList>
    </citation>
    <scope>NUCLEOTIDE SEQUENCE</scope>
    <source>
        <strain evidence="2">K_DeepCast_65m_m2_066</strain>
    </source>
</reference>
<organism evidence="2 3">
    <name type="scientific">Tectimicrobiota bacterium</name>
    <dbReference type="NCBI Taxonomy" id="2528274"/>
    <lineage>
        <taxon>Bacteria</taxon>
        <taxon>Pseudomonadati</taxon>
        <taxon>Nitrospinota/Tectimicrobiota group</taxon>
        <taxon>Candidatus Tectimicrobiota</taxon>
    </lineage>
</organism>
<sequence>MSRIRSHTVWLAWLVSVATAVAQPGMPDTELLQGHLAQAAALAPSASQPGMDTALQQFQADMAARRQAWTNTLVQSMQPEELLAGIPQPTLEQAQRLALEPAAVQAVLRDGATLPLLLALVAGRNAEVQSAYQNWRAILQRFEQATYLEELVAQYRSFVRELDTQVGPQSHKEMPGRTFAFPSVLALKGQAIDLEASIARLSYQQTLRKVLNEAARTMFDVQFAAQAKAILIANRELVAQMEAIARAQLQVG</sequence>
<evidence type="ECO:0008006" key="4">
    <source>
        <dbReference type="Google" id="ProtNLM"/>
    </source>
</evidence>
<name>A0A937W4Q9_UNCTE</name>
<evidence type="ECO:0000313" key="3">
    <source>
        <dbReference type="Proteomes" id="UP000712673"/>
    </source>
</evidence>
<dbReference type="Proteomes" id="UP000712673">
    <property type="component" value="Unassembled WGS sequence"/>
</dbReference>
<feature type="signal peptide" evidence="1">
    <location>
        <begin position="1"/>
        <end position="22"/>
    </location>
</feature>
<evidence type="ECO:0000256" key="1">
    <source>
        <dbReference type="SAM" id="SignalP"/>
    </source>
</evidence>